<dbReference type="EMBL" id="FORA01000004">
    <property type="protein sequence ID" value="SFJ59685.1"/>
    <property type="molecule type" value="Genomic_DNA"/>
</dbReference>
<proteinExistence type="predicted"/>
<name>A0A1I3SLQ6_9RHOB</name>
<reference evidence="1 2" key="1">
    <citation type="submission" date="2016-10" db="EMBL/GenBank/DDBJ databases">
        <authorList>
            <person name="de Groot N.N."/>
        </authorList>
    </citation>
    <scope>NUCLEOTIDE SEQUENCE [LARGE SCALE GENOMIC DNA]</scope>
    <source>
        <strain evidence="1 2">DSM 19073</strain>
    </source>
</reference>
<keyword evidence="2" id="KW-1185">Reference proteome</keyword>
<organism evidence="1 2">
    <name type="scientific">Jannaschia pohangensis</name>
    <dbReference type="NCBI Taxonomy" id="390807"/>
    <lineage>
        <taxon>Bacteria</taxon>
        <taxon>Pseudomonadati</taxon>
        <taxon>Pseudomonadota</taxon>
        <taxon>Alphaproteobacteria</taxon>
        <taxon>Rhodobacterales</taxon>
        <taxon>Roseobacteraceae</taxon>
        <taxon>Jannaschia</taxon>
    </lineage>
</organism>
<sequence>MISEDDAYARAKDAVAGEASGMVASRRPLGQSASAWVFGDHSKSYAASGEIRGPLAGNALIAISDCRAGGRPMVTCQTPEGAATLVEALAPHDVSARRLKRPR</sequence>
<evidence type="ECO:0000313" key="1">
    <source>
        <dbReference type="EMBL" id="SFJ59685.1"/>
    </source>
</evidence>
<evidence type="ECO:0000313" key="2">
    <source>
        <dbReference type="Proteomes" id="UP000199110"/>
    </source>
</evidence>
<accession>A0A1I3SLQ6</accession>
<protein>
    <submittedName>
        <fullName evidence="1">Uncharacterized protein</fullName>
    </submittedName>
</protein>
<dbReference type="RefSeq" id="WP_092783082.1">
    <property type="nucleotide sequence ID" value="NZ_FORA01000004.1"/>
</dbReference>
<dbReference type="AlphaFoldDB" id="A0A1I3SLQ6"/>
<gene>
    <name evidence="1" type="ORF">SAMN04488095_3202</name>
</gene>
<dbReference type="Proteomes" id="UP000199110">
    <property type="component" value="Unassembled WGS sequence"/>
</dbReference>
<dbReference type="STRING" id="390807.SAMN04488095_3202"/>